<proteinExistence type="predicted"/>
<sequence length="123" mass="13144">MLLKGMNDCCTSGCVSNKLINVITPTLAMSSSRTFHVSVNNFFSSSVKGSGGGILTQGGTISSSSRVFCRLPSPRPLPPDSVNRLAIECVTPSFLLWGVGSSPDSCFRNKEFRLVVPVFPMVI</sequence>
<dbReference type="EMBL" id="HBUF01342442">
    <property type="protein sequence ID" value="CAG6705467.1"/>
    <property type="molecule type" value="Transcribed_RNA"/>
</dbReference>
<dbReference type="EMBL" id="HBUF01342440">
    <property type="protein sequence ID" value="CAG6705452.1"/>
    <property type="molecule type" value="Transcribed_RNA"/>
</dbReference>
<dbReference type="AlphaFoldDB" id="A0A8D8XQ91"/>
<name>A0A8D8XQ91_9HEMI</name>
<accession>A0A8D8XQ91</accession>
<dbReference type="EMBL" id="HBUF01342438">
    <property type="protein sequence ID" value="CAG6705437.1"/>
    <property type="molecule type" value="Transcribed_RNA"/>
</dbReference>
<protein>
    <submittedName>
        <fullName evidence="1">Uncharacterized protein</fullName>
    </submittedName>
</protein>
<dbReference type="EMBL" id="HBUF01342441">
    <property type="protein sequence ID" value="CAG6705459.1"/>
    <property type="molecule type" value="Transcribed_RNA"/>
</dbReference>
<dbReference type="EMBL" id="HBUF01342439">
    <property type="protein sequence ID" value="CAG6705444.1"/>
    <property type="molecule type" value="Transcribed_RNA"/>
</dbReference>
<organism evidence="1">
    <name type="scientific">Cacopsylla melanoneura</name>
    <dbReference type="NCBI Taxonomy" id="428564"/>
    <lineage>
        <taxon>Eukaryota</taxon>
        <taxon>Metazoa</taxon>
        <taxon>Ecdysozoa</taxon>
        <taxon>Arthropoda</taxon>
        <taxon>Hexapoda</taxon>
        <taxon>Insecta</taxon>
        <taxon>Pterygota</taxon>
        <taxon>Neoptera</taxon>
        <taxon>Paraneoptera</taxon>
        <taxon>Hemiptera</taxon>
        <taxon>Sternorrhyncha</taxon>
        <taxon>Psylloidea</taxon>
        <taxon>Psyllidae</taxon>
        <taxon>Psyllinae</taxon>
        <taxon>Cacopsylla</taxon>
    </lineage>
</organism>
<evidence type="ECO:0000313" key="1">
    <source>
        <dbReference type="EMBL" id="CAG6705452.1"/>
    </source>
</evidence>
<reference evidence="1" key="1">
    <citation type="submission" date="2021-05" db="EMBL/GenBank/DDBJ databases">
        <authorList>
            <person name="Alioto T."/>
            <person name="Alioto T."/>
            <person name="Gomez Garrido J."/>
        </authorList>
    </citation>
    <scope>NUCLEOTIDE SEQUENCE</scope>
</reference>